<dbReference type="RefSeq" id="WP_229156871.1">
    <property type="nucleotide sequence ID" value="NZ_JAJEWP010000001.1"/>
</dbReference>
<keyword evidence="12" id="KW-1185">Reference proteome</keyword>
<accession>A0ABS8G3C3</accession>
<feature type="domain" description="Ancillary SecYEG translocon subunit/Cell division coordinator CpoB TPR" evidence="10">
    <location>
        <begin position="15"/>
        <end position="202"/>
    </location>
</feature>
<dbReference type="SUPFAM" id="SSF48452">
    <property type="entry name" value="TPR-like"/>
    <property type="match status" value="1"/>
</dbReference>
<proteinExistence type="inferred from homology"/>
<evidence type="ECO:0000313" key="11">
    <source>
        <dbReference type="EMBL" id="MCC2614958.1"/>
    </source>
</evidence>
<evidence type="ECO:0000256" key="3">
    <source>
        <dbReference type="ARBA" id="ARBA00022692"/>
    </source>
</evidence>
<evidence type="ECO:0000256" key="9">
    <source>
        <dbReference type="SAM" id="Phobius"/>
    </source>
</evidence>
<evidence type="ECO:0000256" key="6">
    <source>
        <dbReference type="ARBA" id="ARBA00023186"/>
    </source>
</evidence>
<evidence type="ECO:0000256" key="2">
    <source>
        <dbReference type="ARBA" id="ARBA00022475"/>
    </source>
</evidence>
<evidence type="ECO:0000256" key="7">
    <source>
        <dbReference type="ARBA" id="ARBA00024197"/>
    </source>
</evidence>
<dbReference type="InterPro" id="IPR026039">
    <property type="entry name" value="YfgM"/>
</dbReference>
<keyword evidence="3 9" id="KW-0812">Transmembrane</keyword>
<keyword evidence="6" id="KW-0143">Chaperone</keyword>
<evidence type="ECO:0000259" key="10">
    <source>
        <dbReference type="Pfam" id="PF09976"/>
    </source>
</evidence>
<organism evidence="11 12">
    <name type="scientific">Fluctibacter halophilus</name>
    <dbReference type="NCBI Taxonomy" id="226011"/>
    <lineage>
        <taxon>Bacteria</taxon>
        <taxon>Pseudomonadati</taxon>
        <taxon>Pseudomonadota</taxon>
        <taxon>Gammaproteobacteria</taxon>
        <taxon>Alteromonadales</taxon>
        <taxon>Alteromonadaceae</taxon>
        <taxon>Fluctibacter</taxon>
    </lineage>
</organism>
<dbReference type="Gene3D" id="1.25.40.10">
    <property type="entry name" value="Tetratricopeptide repeat domain"/>
    <property type="match status" value="1"/>
</dbReference>
<sequence length="211" mass="23130">MEQFATEEQQVEAIKRFWKENGIAIIVGAAVGLGGLWGWRYYNAEQIQSKEMASLTYQQQVEALAQDGQNSQALASFVEQNEGKGYDILGAFMLAKAAVDSDKLDEAASQLNVVINRSEQVAVQDVARLRLARIYSQQANNEQALATLDAVTTAAFDGQVQEIRGDVYAAMGQFDQAKTAYVAALAQSQSNRLVEMKLDNLAVLATQQDEE</sequence>
<dbReference type="Pfam" id="PF09976">
    <property type="entry name" value="TPR_21"/>
    <property type="match status" value="1"/>
</dbReference>
<feature type="transmembrane region" description="Helical" evidence="9">
    <location>
        <begin position="21"/>
        <end position="42"/>
    </location>
</feature>
<evidence type="ECO:0000256" key="5">
    <source>
        <dbReference type="ARBA" id="ARBA00023136"/>
    </source>
</evidence>
<keyword evidence="4 9" id="KW-1133">Transmembrane helix</keyword>
<keyword evidence="2" id="KW-1003">Cell membrane</keyword>
<evidence type="ECO:0000256" key="4">
    <source>
        <dbReference type="ARBA" id="ARBA00022989"/>
    </source>
</evidence>
<gene>
    <name evidence="11" type="ORF">LJ739_01725</name>
</gene>
<dbReference type="PANTHER" id="PTHR38035:SF1">
    <property type="entry name" value="ANCILLARY SECYEG TRANSLOCON SUBUNIT"/>
    <property type="match status" value="1"/>
</dbReference>
<dbReference type="PANTHER" id="PTHR38035">
    <property type="entry name" value="UPF0070 PROTEIN YFGM"/>
    <property type="match status" value="1"/>
</dbReference>
<reference evidence="11 12" key="1">
    <citation type="submission" date="2021-10" db="EMBL/GenBank/DDBJ databases">
        <title>Draft genome of Aestuariibacter halophilus JC2043.</title>
        <authorList>
            <person name="Emsley S.A."/>
            <person name="Pfannmuller K.M."/>
            <person name="Ushijima B."/>
            <person name="Saw J.H."/>
            <person name="Videau P."/>
        </authorList>
    </citation>
    <scope>NUCLEOTIDE SEQUENCE [LARGE SCALE GENOMIC DNA]</scope>
    <source>
        <strain evidence="11 12">JC2043</strain>
    </source>
</reference>
<dbReference type="EMBL" id="JAJEWP010000001">
    <property type="protein sequence ID" value="MCC2614958.1"/>
    <property type="molecule type" value="Genomic_DNA"/>
</dbReference>
<dbReference type="PIRSF" id="PIRSF006170">
    <property type="entry name" value="YfgM"/>
    <property type="match status" value="1"/>
</dbReference>
<comment type="similarity">
    <text evidence="7">Belongs to the YfgM family.</text>
</comment>
<comment type="caution">
    <text evidence="11">The sequence shown here is derived from an EMBL/GenBank/DDBJ whole genome shotgun (WGS) entry which is preliminary data.</text>
</comment>
<comment type="subcellular location">
    <subcellularLocation>
        <location evidence="1">Cell membrane</location>
        <topology evidence="1">Single-pass type II membrane protein</topology>
    </subcellularLocation>
</comment>
<name>A0ABS8G3C3_9ALTE</name>
<dbReference type="Proteomes" id="UP001520878">
    <property type="component" value="Unassembled WGS sequence"/>
</dbReference>
<dbReference type="InterPro" id="IPR011990">
    <property type="entry name" value="TPR-like_helical_dom_sf"/>
</dbReference>
<keyword evidence="5 9" id="KW-0472">Membrane</keyword>
<evidence type="ECO:0000256" key="8">
    <source>
        <dbReference type="ARBA" id="ARBA00024235"/>
    </source>
</evidence>
<evidence type="ECO:0000313" key="12">
    <source>
        <dbReference type="Proteomes" id="UP001520878"/>
    </source>
</evidence>
<evidence type="ECO:0000256" key="1">
    <source>
        <dbReference type="ARBA" id="ARBA00004401"/>
    </source>
</evidence>
<protein>
    <recommendedName>
        <fullName evidence="8">Ancillary SecYEG translocon subunit</fullName>
    </recommendedName>
</protein>
<dbReference type="InterPro" id="IPR018704">
    <property type="entry name" value="SecYEG/CpoB_TPR"/>
</dbReference>